<gene>
    <name evidence="5" type="ORF">CAY53_02145</name>
</gene>
<evidence type="ECO:0000259" key="1">
    <source>
        <dbReference type="Pfam" id="PF08401"/>
    </source>
</evidence>
<feature type="domain" description="DUF5710" evidence="4">
    <location>
        <begin position="376"/>
        <end position="418"/>
    </location>
</feature>
<protein>
    <recommendedName>
        <fullName evidence="7">Toprim domain-containing protein</fullName>
    </recommendedName>
</protein>
<dbReference type="KEGG" id="deo:CAY53_02145"/>
<proteinExistence type="predicted"/>
<feature type="domain" description="N-terminal" evidence="1">
    <location>
        <begin position="10"/>
        <end position="113"/>
    </location>
</feature>
<evidence type="ECO:0000259" key="3">
    <source>
        <dbReference type="Pfam" id="PF18818"/>
    </source>
</evidence>
<keyword evidence="6" id="KW-1185">Reference proteome</keyword>
<dbReference type="AlphaFoldDB" id="A0A2L1GL73"/>
<reference evidence="5" key="1">
    <citation type="submission" date="2017-05" db="EMBL/GenBank/DDBJ databases">
        <authorList>
            <person name="Song R."/>
            <person name="Chenine A.L."/>
            <person name="Ruprecht R.M."/>
        </authorList>
    </citation>
    <scope>NUCLEOTIDE SEQUENCE</scope>
    <source>
        <strain evidence="5">ORNL</strain>
    </source>
</reference>
<evidence type="ECO:0000313" key="6">
    <source>
        <dbReference type="Proteomes" id="UP000239867"/>
    </source>
</evidence>
<evidence type="ECO:0000313" key="5">
    <source>
        <dbReference type="EMBL" id="AVD70425.1"/>
    </source>
</evidence>
<dbReference type="InterPro" id="IPR013610">
    <property type="entry name" value="ArdC_N"/>
</dbReference>
<evidence type="ECO:0000259" key="4">
    <source>
        <dbReference type="Pfam" id="PF18974"/>
    </source>
</evidence>
<dbReference type="EMBL" id="CP021255">
    <property type="protein sequence ID" value="AVD70425.1"/>
    <property type="molecule type" value="Genomic_DNA"/>
</dbReference>
<dbReference type="InterPro" id="IPR034154">
    <property type="entry name" value="TOPRIM_DnaG/twinkle"/>
</dbReference>
<evidence type="ECO:0008006" key="7">
    <source>
        <dbReference type="Google" id="ProtNLM"/>
    </source>
</evidence>
<dbReference type="GO" id="GO:0003697">
    <property type="term" value="F:single-stranded DNA binding"/>
    <property type="evidence" value="ECO:0007669"/>
    <property type="project" value="InterPro"/>
</dbReference>
<dbReference type="InterPro" id="IPR043764">
    <property type="entry name" value="DUF5710"/>
</dbReference>
<name>A0A2L1GL73_9BACT</name>
<organism evidence="5 6">
    <name type="scientific">Desulfobulbus oralis</name>
    <dbReference type="NCBI Taxonomy" id="1986146"/>
    <lineage>
        <taxon>Bacteria</taxon>
        <taxon>Pseudomonadati</taxon>
        <taxon>Thermodesulfobacteriota</taxon>
        <taxon>Desulfobulbia</taxon>
        <taxon>Desulfobulbales</taxon>
        <taxon>Desulfobulbaceae</taxon>
        <taxon>Desulfobulbus</taxon>
    </lineage>
</organism>
<dbReference type="OrthoDB" id="9792687at2"/>
<dbReference type="Pfam" id="PF08401">
    <property type="entry name" value="ArdcN"/>
    <property type="match status" value="1"/>
</dbReference>
<feature type="domain" description="Polyvalent protein metallopeptidase" evidence="3">
    <location>
        <begin position="165"/>
        <end position="290"/>
    </location>
</feature>
<dbReference type="InterPro" id="IPR041459">
    <property type="entry name" value="MPTase-PolyVal"/>
</dbReference>
<sequence>MADREHRPWHEQVAATIIEALERGTAPWVHPWEPGLMPSPPVNALTGKPYRGVNQLWLSMQQYGYDKKDPRWCTYKQAQQLGAQVKKGARGTLVQYWKQEERRLIRDEQGRPVLDEQGGKRYEIISLERPRVFHAVVFHASQIDGLPALPEQEAGENAAFERHQAAERLLENSGASIFHDQANQAFYRPVTDEIHLPEKGQFRSPDGYYATALHELGHWTGHESRLNRQLLGNPFGSAEYAREELRAEIASYMLGMELGIGHDPGQHHAYIESWIRILEDDPLEIIRAARDADQIRGYIMGLEKEKTTERGAQRPSAEHYSAAGENIQVAGDATPEEARMIFEKLAPHLSSDRTVSMATTEGVMQHRGERMTAREKTWLNVPYVEKDQAREAGAKWDGKEKRWYAPAGTDLQPLQPWLSVPEKSRTQSPAVLDPCREFGEVLRAAGLVIEGDPVMDGQIHRVPVAGGRPGAKDGAYSGHEDGRPNGWWQNYRSGERGKWLATAHLLTSEAKAILRQESAEKLADREELRKEDQARAMKRAYAKWMHAEPASPDHPYLTRKGVAAYNLRQDKHGNLLVPGYDGQGRLQTLEYINKDGAKWYEKDCPKKGAMAILPDQDALKGEVILMVEGYATGASVHQATGLPVAVAFDAGNIKDAALAIRRQMPHVKLTICADNDARISDDRNVGVLKAKEAAAAVGAKVVVADFSKSEQERRLTDFNDLHQARGLGAVRDSIMAKVNEVEAEKER</sequence>
<accession>A0A2L1GL73</accession>
<dbReference type="CDD" id="cd01029">
    <property type="entry name" value="TOPRIM_primases"/>
    <property type="match status" value="1"/>
</dbReference>
<dbReference type="RefSeq" id="WP_104935732.1">
    <property type="nucleotide sequence ID" value="NZ_CP021255.1"/>
</dbReference>
<feature type="domain" description="Toprim" evidence="2">
    <location>
        <begin position="624"/>
        <end position="726"/>
    </location>
</feature>
<reference evidence="5" key="2">
    <citation type="journal article" date="2018" name="MBio">
        <title>Insights into the evolution of host association through the isolation and characterization of a novel human periodontal pathobiont, Desulfobulbus oralis.</title>
        <authorList>
            <person name="Cross K.L."/>
            <person name="Chirania P."/>
            <person name="Xiong W."/>
            <person name="Beall C.J."/>
            <person name="Elkins J.G."/>
            <person name="Giannone R.J."/>
            <person name="Griffen A.L."/>
            <person name="Guss A.M."/>
            <person name="Hettich R.L."/>
            <person name="Joshi S.S."/>
            <person name="Mokrzan E.M."/>
            <person name="Martin R.K."/>
            <person name="Zhulin I.B."/>
            <person name="Leys E.J."/>
            <person name="Podar M."/>
        </authorList>
    </citation>
    <scope>NUCLEOTIDE SEQUENCE [LARGE SCALE GENOMIC DNA]</scope>
    <source>
        <strain evidence="5">ORNL</strain>
    </source>
</reference>
<evidence type="ECO:0000259" key="2">
    <source>
        <dbReference type="Pfam" id="PF13362"/>
    </source>
</evidence>
<dbReference type="Proteomes" id="UP000239867">
    <property type="component" value="Chromosome"/>
</dbReference>
<dbReference type="Pfam" id="PF13362">
    <property type="entry name" value="Toprim_3"/>
    <property type="match status" value="1"/>
</dbReference>
<dbReference type="Pfam" id="PF18818">
    <property type="entry name" value="MPTase-PolyVal"/>
    <property type="match status" value="1"/>
</dbReference>
<dbReference type="InterPro" id="IPR006171">
    <property type="entry name" value="TOPRIM_dom"/>
</dbReference>
<dbReference type="Pfam" id="PF18974">
    <property type="entry name" value="DUF5710"/>
    <property type="match status" value="1"/>
</dbReference>